<dbReference type="PROSITE" id="PS51670">
    <property type="entry name" value="SHKT"/>
    <property type="match status" value="3"/>
</dbReference>
<feature type="domain" description="ShKT" evidence="5">
    <location>
        <begin position="151"/>
        <end position="186"/>
    </location>
</feature>
<sequence length="733" mass="70514">MSRIFIFVILCVALVASEKIRGVRRTRNIVKRQTGGGCLYEGTVYQQGQSWTVPCKYNCVCKDGTRGQYSCTEVCPHYDTLPDGCYMQKDPNSQCCSVPKCNFQPGGSGSGGNVITGTSGGDGGGGGGGTPVLQMGSGSGHSGSFMSGGTCHDTANNCVNYGQAVCSDPQYSQWVKQNCAKFCNVCGGTSGGAGVISGGGGVSGGGSGGGMVSGGGGVSGGGAGVISGGGSGGGMVSGGGGASGGGAGVISGGGSGGGMVSGGGGVSGGGTSHTDGGDGGFSLHFGTGGGSGGSGGSGIMTGTCTDAINNCAAYGTSVCSDPQYDQWVTKNCAHSCNKCGSTGTMTGGGTGTYTGTGTGTMTGTGGTGTMTGTGSCMDKSNCASFGSAICTNSAYAAFAREQCPKYCNLCSSSVSGSTCTDKVNCLQYGSSFCSDPSYAAFAQENCPKHCNMCSGGTMTGTGGVPVIGSGGTIVGGGSGSTGGGGVPALYPGNGGTGTGTITGSGGTGTGTYPENGGTGSGTMNGGSGTMTGGGTCADKTPNCDSYGQQVCNDPTYAGWVSENCPHFCGKCSGSMTSGTGGSVYYPGGGTMTGTGGTMTGTGGTMTGTGGTMTGTGGTMTGTGGTMTGTGGSMTGTGGTMTDTGSGGTMTGTSSGCVYKHQVYQQGQTWKDGCTYSCTCTNAATGQYTCTGLCAQWNLPPSCTLNPPAAGKCCQTPNCPSNVQIQYPPGYVEQ</sequence>
<dbReference type="InterPro" id="IPR001007">
    <property type="entry name" value="VWF_dom"/>
</dbReference>
<evidence type="ECO:0000256" key="2">
    <source>
        <dbReference type="SAM" id="MobiDB-lite"/>
    </source>
</evidence>
<evidence type="ECO:0000313" key="6">
    <source>
        <dbReference type="Proteomes" id="UP000694844"/>
    </source>
</evidence>
<dbReference type="PROSITE" id="PS01208">
    <property type="entry name" value="VWFC_1"/>
    <property type="match status" value="1"/>
</dbReference>
<dbReference type="PROSITE" id="PS50184">
    <property type="entry name" value="VWFC_2"/>
    <property type="match status" value="2"/>
</dbReference>
<dbReference type="AlphaFoldDB" id="A0A8B8EJE1"/>
<proteinExistence type="predicted"/>
<dbReference type="InterPro" id="IPR003582">
    <property type="entry name" value="ShKT_dom"/>
</dbReference>
<feature type="domain" description="ShKT" evidence="5">
    <location>
        <begin position="536"/>
        <end position="571"/>
    </location>
</feature>
<evidence type="ECO:0000259" key="4">
    <source>
        <dbReference type="PROSITE" id="PS50184"/>
    </source>
</evidence>
<dbReference type="SUPFAM" id="SSF57603">
    <property type="entry name" value="FnI-like domain"/>
    <property type="match status" value="2"/>
</dbReference>
<feature type="region of interest" description="Disordered" evidence="2">
    <location>
        <begin position="261"/>
        <end position="283"/>
    </location>
</feature>
<feature type="domain" description="VWFC" evidence="4">
    <location>
        <begin position="654"/>
        <end position="719"/>
    </location>
</feature>
<dbReference type="PANTHER" id="PTHR21724:SF109">
    <property type="entry name" value="SHKT DOMAIN-CONTAINING PROTEIN"/>
    <property type="match status" value="1"/>
</dbReference>
<dbReference type="Gene3D" id="1.10.10.1940">
    <property type="match status" value="3"/>
</dbReference>
<feature type="signal peptide" evidence="3">
    <location>
        <begin position="1"/>
        <end position="17"/>
    </location>
</feature>
<feature type="chain" id="PRO_5034115166" evidence="3">
    <location>
        <begin position="18"/>
        <end position="733"/>
    </location>
</feature>
<keyword evidence="6" id="KW-1185">Reference proteome</keyword>
<keyword evidence="3" id="KW-0732">Signal</keyword>
<dbReference type="RefSeq" id="XP_022339869.1">
    <property type="nucleotide sequence ID" value="XM_022484161.1"/>
</dbReference>
<evidence type="ECO:0000256" key="1">
    <source>
        <dbReference type="PROSITE-ProRule" id="PRU01005"/>
    </source>
</evidence>
<evidence type="ECO:0000256" key="3">
    <source>
        <dbReference type="SAM" id="SignalP"/>
    </source>
</evidence>
<protein>
    <submittedName>
        <fullName evidence="7">Loricrin-like isoform X4</fullName>
    </submittedName>
</protein>
<organism evidence="6 7">
    <name type="scientific">Crassostrea virginica</name>
    <name type="common">Eastern oyster</name>
    <dbReference type="NCBI Taxonomy" id="6565"/>
    <lineage>
        <taxon>Eukaryota</taxon>
        <taxon>Metazoa</taxon>
        <taxon>Spiralia</taxon>
        <taxon>Lophotrochozoa</taxon>
        <taxon>Mollusca</taxon>
        <taxon>Bivalvia</taxon>
        <taxon>Autobranchia</taxon>
        <taxon>Pteriomorphia</taxon>
        <taxon>Ostreida</taxon>
        <taxon>Ostreoidea</taxon>
        <taxon>Ostreidae</taxon>
        <taxon>Crassostrea</taxon>
    </lineage>
</organism>
<feature type="domain" description="VWFC" evidence="4">
    <location>
        <begin position="36"/>
        <end position="102"/>
    </location>
</feature>
<accession>A0A8B8EJE1</accession>
<evidence type="ECO:0000313" key="7">
    <source>
        <dbReference type="RefSeq" id="XP_022339869.1"/>
    </source>
</evidence>
<reference evidence="7" key="1">
    <citation type="submission" date="2025-08" db="UniProtKB">
        <authorList>
            <consortium name="RefSeq"/>
        </authorList>
    </citation>
    <scope>IDENTIFICATION</scope>
    <source>
        <tissue evidence="7">Whole sample</tissue>
    </source>
</reference>
<dbReference type="GeneID" id="111134790"/>
<feature type="compositionally biased region" description="Gly residues" evidence="2">
    <location>
        <begin position="261"/>
        <end position="271"/>
    </location>
</feature>
<dbReference type="Pfam" id="PF01549">
    <property type="entry name" value="ShK"/>
    <property type="match status" value="5"/>
</dbReference>
<dbReference type="Proteomes" id="UP000694844">
    <property type="component" value="Chromosome 5"/>
</dbReference>
<evidence type="ECO:0000259" key="5">
    <source>
        <dbReference type="PROSITE" id="PS51670"/>
    </source>
</evidence>
<dbReference type="SMART" id="SM00214">
    <property type="entry name" value="VWC"/>
    <property type="match status" value="2"/>
</dbReference>
<comment type="caution">
    <text evidence="1">Lacks conserved residue(s) required for the propagation of feature annotation.</text>
</comment>
<dbReference type="SMART" id="SM00254">
    <property type="entry name" value="ShKT"/>
    <property type="match status" value="5"/>
</dbReference>
<dbReference type="PANTHER" id="PTHR21724">
    <property type="entry name" value="SHKT DOMAIN-CONTAINING PROTEIN"/>
    <property type="match status" value="1"/>
</dbReference>
<feature type="domain" description="ShKT" evidence="5">
    <location>
        <begin position="304"/>
        <end position="339"/>
    </location>
</feature>
<gene>
    <name evidence="7" type="primary">LOC111134790</name>
</gene>
<name>A0A8B8EJE1_CRAVI</name>
<dbReference type="OrthoDB" id="6160437at2759"/>